<dbReference type="GO" id="GO:0043531">
    <property type="term" value="F:ADP binding"/>
    <property type="evidence" value="ECO:0007669"/>
    <property type="project" value="InterPro"/>
</dbReference>
<dbReference type="Gene3D" id="3.80.10.10">
    <property type="entry name" value="Ribonuclease Inhibitor"/>
    <property type="match status" value="3"/>
</dbReference>
<dbReference type="GO" id="GO:0005524">
    <property type="term" value="F:ATP binding"/>
    <property type="evidence" value="ECO:0007669"/>
    <property type="project" value="UniProtKB-KW"/>
</dbReference>
<dbReference type="GO" id="GO:0051707">
    <property type="term" value="P:response to other organism"/>
    <property type="evidence" value="ECO:0007669"/>
    <property type="project" value="UniProtKB-ARBA"/>
</dbReference>
<dbReference type="InterPro" id="IPR058922">
    <property type="entry name" value="WHD_DRP"/>
</dbReference>
<dbReference type="PRINTS" id="PR00364">
    <property type="entry name" value="DISEASERSIST"/>
</dbReference>
<evidence type="ECO:0000259" key="8">
    <source>
        <dbReference type="Pfam" id="PF18052"/>
    </source>
</evidence>
<dbReference type="InterPro" id="IPR042197">
    <property type="entry name" value="Apaf_helical"/>
</dbReference>
<dbReference type="EMBL" id="JAUUTY010000002">
    <property type="protein sequence ID" value="KAK1685502.1"/>
    <property type="molecule type" value="Genomic_DNA"/>
</dbReference>
<reference evidence="11" key="1">
    <citation type="submission" date="2023-07" db="EMBL/GenBank/DDBJ databases">
        <title>A chromosome-level genome assembly of Lolium multiflorum.</title>
        <authorList>
            <person name="Chen Y."/>
            <person name="Copetti D."/>
            <person name="Kolliker R."/>
            <person name="Studer B."/>
        </authorList>
    </citation>
    <scope>NUCLEOTIDE SEQUENCE</scope>
    <source>
        <strain evidence="11">02402/16</strain>
        <tissue evidence="11">Leaf</tissue>
    </source>
</reference>
<keyword evidence="5" id="KW-0611">Plant defense</keyword>
<evidence type="ECO:0000313" key="12">
    <source>
        <dbReference type="Proteomes" id="UP001231189"/>
    </source>
</evidence>
<dbReference type="Pfam" id="PF00931">
    <property type="entry name" value="NB-ARC"/>
    <property type="match status" value="1"/>
</dbReference>
<feature type="domain" description="NB-ARC" evidence="7">
    <location>
        <begin position="327"/>
        <end position="478"/>
    </location>
</feature>
<dbReference type="InterPro" id="IPR027417">
    <property type="entry name" value="P-loop_NTPase"/>
</dbReference>
<keyword evidence="12" id="KW-1185">Reference proteome</keyword>
<evidence type="ECO:0000259" key="7">
    <source>
        <dbReference type="Pfam" id="PF00931"/>
    </source>
</evidence>
<dbReference type="GO" id="GO:0006952">
    <property type="term" value="P:defense response"/>
    <property type="evidence" value="ECO:0007669"/>
    <property type="project" value="UniProtKB-KW"/>
</dbReference>
<evidence type="ECO:0000259" key="9">
    <source>
        <dbReference type="Pfam" id="PF23559"/>
    </source>
</evidence>
<evidence type="ECO:0000313" key="11">
    <source>
        <dbReference type="EMBL" id="KAK1685502.1"/>
    </source>
</evidence>
<proteinExistence type="inferred from homology"/>
<keyword evidence="2" id="KW-0433">Leucine-rich repeat</keyword>
<dbReference type="Pfam" id="PF23559">
    <property type="entry name" value="WHD_DRP"/>
    <property type="match status" value="1"/>
</dbReference>
<dbReference type="SUPFAM" id="SSF52058">
    <property type="entry name" value="L domain-like"/>
    <property type="match status" value="2"/>
</dbReference>
<evidence type="ECO:0000256" key="5">
    <source>
        <dbReference type="ARBA" id="ARBA00022821"/>
    </source>
</evidence>
<dbReference type="Proteomes" id="UP001231189">
    <property type="component" value="Unassembled WGS sequence"/>
</dbReference>
<dbReference type="InterPro" id="IPR041118">
    <property type="entry name" value="Rx_N"/>
</dbReference>
<evidence type="ECO:0000259" key="10">
    <source>
        <dbReference type="Pfam" id="PF25019"/>
    </source>
</evidence>
<dbReference type="InterPro" id="IPR056789">
    <property type="entry name" value="LRR_R13L1-DRL21"/>
</dbReference>
<dbReference type="Pfam" id="PF18052">
    <property type="entry name" value="Rx_N"/>
    <property type="match status" value="1"/>
</dbReference>
<dbReference type="SUPFAM" id="SSF52540">
    <property type="entry name" value="P-loop containing nucleoside triphosphate hydrolases"/>
    <property type="match status" value="1"/>
</dbReference>
<evidence type="ECO:0000256" key="1">
    <source>
        <dbReference type="ARBA" id="ARBA00008894"/>
    </source>
</evidence>
<protein>
    <recommendedName>
        <fullName evidence="13">AAA+ ATPase domain-containing protein</fullName>
    </recommendedName>
</protein>
<evidence type="ECO:0000256" key="3">
    <source>
        <dbReference type="ARBA" id="ARBA00022737"/>
    </source>
</evidence>
<dbReference type="Gene3D" id="1.10.10.10">
    <property type="entry name" value="Winged helix-like DNA-binding domain superfamily/Winged helix DNA-binding domain"/>
    <property type="match status" value="1"/>
</dbReference>
<feature type="domain" description="Disease resistance N-terminal" evidence="8">
    <location>
        <begin position="24"/>
        <end position="93"/>
    </location>
</feature>
<organism evidence="11 12">
    <name type="scientific">Lolium multiflorum</name>
    <name type="common">Italian ryegrass</name>
    <name type="synonym">Lolium perenne subsp. multiflorum</name>
    <dbReference type="NCBI Taxonomy" id="4521"/>
    <lineage>
        <taxon>Eukaryota</taxon>
        <taxon>Viridiplantae</taxon>
        <taxon>Streptophyta</taxon>
        <taxon>Embryophyta</taxon>
        <taxon>Tracheophyta</taxon>
        <taxon>Spermatophyta</taxon>
        <taxon>Magnoliopsida</taxon>
        <taxon>Liliopsida</taxon>
        <taxon>Poales</taxon>
        <taxon>Poaceae</taxon>
        <taxon>BOP clade</taxon>
        <taxon>Pooideae</taxon>
        <taxon>Poodae</taxon>
        <taxon>Poeae</taxon>
        <taxon>Poeae Chloroplast Group 2 (Poeae type)</taxon>
        <taxon>Loliodinae</taxon>
        <taxon>Loliinae</taxon>
        <taxon>Lolium</taxon>
    </lineage>
</organism>
<dbReference type="Gene3D" id="1.10.8.430">
    <property type="entry name" value="Helical domain of apoptotic protease-activating factors"/>
    <property type="match status" value="1"/>
</dbReference>
<dbReference type="PANTHER" id="PTHR36766:SF70">
    <property type="entry name" value="DISEASE RESISTANCE PROTEIN RGA4"/>
    <property type="match status" value="1"/>
</dbReference>
<gene>
    <name evidence="11" type="ORF">QYE76_046350</name>
</gene>
<feature type="domain" description="Disease resistance protein winged helix" evidence="9">
    <location>
        <begin position="566"/>
        <end position="637"/>
    </location>
</feature>
<dbReference type="InterPro" id="IPR032675">
    <property type="entry name" value="LRR_dom_sf"/>
</dbReference>
<keyword evidence="3" id="KW-0677">Repeat</keyword>
<name>A0AAD8WYA4_LOLMU</name>
<comment type="similarity">
    <text evidence="1">Belongs to the disease resistance NB-LRR family.</text>
</comment>
<dbReference type="Gene3D" id="3.40.50.300">
    <property type="entry name" value="P-loop containing nucleotide triphosphate hydrolases"/>
    <property type="match status" value="1"/>
</dbReference>
<dbReference type="PANTHER" id="PTHR36766">
    <property type="entry name" value="PLANT BROAD-SPECTRUM MILDEW RESISTANCE PROTEIN RPW8"/>
    <property type="match status" value="1"/>
</dbReference>
<dbReference type="InterPro" id="IPR036388">
    <property type="entry name" value="WH-like_DNA-bd_sf"/>
</dbReference>
<evidence type="ECO:0000256" key="6">
    <source>
        <dbReference type="ARBA" id="ARBA00022840"/>
    </source>
</evidence>
<dbReference type="InterPro" id="IPR002182">
    <property type="entry name" value="NB-ARC"/>
</dbReference>
<comment type="caution">
    <text evidence="11">The sequence shown here is derived from an EMBL/GenBank/DDBJ whole genome shotgun (WGS) entry which is preliminary data.</text>
</comment>
<evidence type="ECO:0008006" key="13">
    <source>
        <dbReference type="Google" id="ProtNLM"/>
    </source>
</evidence>
<keyword evidence="6" id="KW-0067">ATP-binding</keyword>
<sequence>METAGIRAATWVVGKALSPLSGGLLEAWGASSMLGSNMEDLKMQLLYAQAMLNNVQGREIHNPALGELLGKLRQLAYGADDLLDELDYFRIQDELDGTYHAADAHAAGCVQDLVLNARHTVRSFLNKVKLPACSRAATRDHPGEQQDGVKQGCFSRICSCGRCDICSLPPSPASQVGQEVDKGCVPKVASSARDAVRTVGKHLPCYSFPSVHGDDSDTSVREQRFVCGAWQSSKAPQRNHDVQAPRLKFDRVEMSKKIRDIVEQLKPVCAMVSTILNLELLGSSRTPSKETAMNRAQTTPEIVEPKLYGRDSQKKFVENEIVNGEYCALTVLPVVGPGGIGKTTFMQHIYEEMKSHFQVPIWVCVSLDFNANRLAKDIVKKIPKVDNENTNSSDEELIEQRIKGKRVLLVLDDVWTHHDNEWTKLLALFKKEGAKGNMVIVTTRIPEVANKVKTTKCSLELERLSPKDIMSFFEECVFGVQKPWVDHPELAEVGSEIVEKLKGSPLAAKTVGRLLRNNLTLNHWISILESKEWESQTNDNDIMPALKISYDYLPFHLQKCFSYCALFPEDYEFGREELVHLWIGLDILHSSDPKKKRIEDVGLCFLNELVNYGFFKTNKKEDGSPYYVIHDLLHNLAVKVSSYECISINSSNVKHIQIHPMVRCLSITVDNTDIENKLSFEDYNENLSALGKRLKVENLNTLMLFGDYHGSFAKTFGALFREAKAIRVIFLSGVSYDMDDIFHNFAKLVHLRYLRIQPLSRWILSLPSVLFRLYHLEVLDLSNAYCCVISTRHMGNLVKMRHFLVQEDRFDIHPNIFGVGKLKFFQELREFRVRKESEGFEPSQLGQLTELGGSLDIYNLEKVKTKEEANELKLIHKKHLGELMLEWDPERSNKNPLQEENILESLVPHRSLQKLRIKGHGGTNCPSWLCDNLSVKCLENLCLDDVSWNNLPPLGEMWMVNERGEEYQCCSISPPSFHNLKRLQLSNISSLTKWVGNGACAFFSHLEVFIVKNCSKLIELPFSHPTFCQAQQDEKMAWFPKLRELVIVDCPKLASLPPIPWRIHAPCFAKIERAGSDFEKLLYGRVDGQKVRVEVEGKHGHCDVSWNVLNFSNLADVEYLRMEKCPLLPLNHMRVLTSLERIEIVGCPSSILPWGQGVGYGIYRFPCEYFEITRCDTSGKELTLLLSFFPELSKLKIDDCKNITGLGVAENAKTATKEQQQTRGDNNKEIITAATAASQGLLLLPSKIQHLHIYSCFSNPPNDDHARGGGLQRLHSLCTLSIFNCPEFFSSISSSSSFSPFPTCLEHLSLWGVKHMETLHAISNLTSLTKLSMRSLGEATAEGLWPLLAHGRLTELDLRAASGFFADPDPSRPHDTEVFSRSSKLLDLATESNTGVLAAPICRLLSSTLTRLLLTFDDEVERLTKDQEEALQLLTSLQELGFFGGDKLQRLPAGLHKLINLKKLGIWCSAIQSLPSLPSSLRKLEIYRCGSLKSLPNSLPSSLEILKISDYHAIRSLPKDGLPSSMLELDVHDRNSEELKRACRKLIGTIPVVKT</sequence>
<evidence type="ECO:0000256" key="4">
    <source>
        <dbReference type="ARBA" id="ARBA00022741"/>
    </source>
</evidence>
<dbReference type="Pfam" id="PF25019">
    <property type="entry name" value="LRR_R13L1-DRL21"/>
    <property type="match status" value="1"/>
</dbReference>
<keyword evidence="4" id="KW-0547">Nucleotide-binding</keyword>
<accession>A0AAD8WYA4</accession>
<feature type="domain" description="R13L1/DRL21-like LRR repeat region" evidence="10">
    <location>
        <begin position="844"/>
        <end position="957"/>
    </location>
</feature>
<evidence type="ECO:0000256" key="2">
    <source>
        <dbReference type="ARBA" id="ARBA00022614"/>
    </source>
</evidence>